<dbReference type="SUPFAM" id="SSF52833">
    <property type="entry name" value="Thioredoxin-like"/>
    <property type="match status" value="1"/>
</dbReference>
<evidence type="ECO:0000313" key="5">
    <source>
        <dbReference type="EMBL" id="GJN08966.1"/>
    </source>
</evidence>
<gene>
    <name evidence="5" type="primary">ga26928</name>
    <name evidence="5" type="ORF">PR202_ga26928</name>
</gene>
<dbReference type="GO" id="GO:0045454">
    <property type="term" value="P:cell redox homeostasis"/>
    <property type="evidence" value="ECO:0007669"/>
    <property type="project" value="TreeGrafter"/>
</dbReference>
<evidence type="ECO:0000259" key="4">
    <source>
        <dbReference type="PROSITE" id="PS51352"/>
    </source>
</evidence>
<protein>
    <recommendedName>
        <fullName evidence="4">Thioredoxin domain-containing protein</fullName>
    </recommendedName>
</protein>
<evidence type="ECO:0000256" key="1">
    <source>
        <dbReference type="ARBA" id="ARBA00008987"/>
    </source>
</evidence>
<dbReference type="Gene3D" id="3.40.30.10">
    <property type="entry name" value="Glutaredoxin"/>
    <property type="match status" value="1"/>
</dbReference>
<sequence length="305" mass="34206">MLMASALMNHWVSGGSGHRGYLSNSSVGCFKVLARNYSVIKGKQFLPRERVASTGWQITRAVQKNSSNAIHLHIKNKWWERDMKANMKNIKSQEDLDEQLLMAGDNLTVVQFFSPRCPACKALHPKVNEDKYVRQYAGIHPELQFLLINCDEHREIGQSHNIHVLPMFRFYRGAEGRICSFSCTIATIHKFKAALKRHGVQTVNPTAEKGLAKFDPERVDSFTDVPNKIQTENLTEEKGLAEIGPESIDSSTDVPNKIQTENLTEEKGLAKLDPESIDSSTDVPNKIDASQNMDEDVGPITLSNE</sequence>
<reference evidence="5" key="1">
    <citation type="journal article" date="2018" name="DNA Res.">
        <title>Multiple hybrid de novo genome assembly of finger millet, an orphan allotetraploid crop.</title>
        <authorList>
            <person name="Hatakeyama M."/>
            <person name="Aluri S."/>
            <person name="Balachadran M.T."/>
            <person name="Sivarajan S.R."/>
            <person name="Patrignani A."/>
            <person name="Gruter S."/>
            <person name="Poveda L."/>
            <person name="Shimizu-Inatsugi R."/>
            <person name="Baeten J."/>
            <person name="Francoijs K.J."/>
            <person name="Nataraja K.N."/>
            <person name="Reddy Y.A.N."/>
            <person name="Phadnis S."/>
            <person name="Ravikumar R.L."/>
            <person name="Schlapbach R."/>
            <person name="Sreeman S.M."/>
            <person name="Shimizu K.K."/>
        </authorList>
    </citation>
    <scope>NUCLEOTIDE SEQUENCE</scope>
</reference>
<keyword evidence="6" id="KW-1185">Reference proteome</keyword>
<dbReference type="Proteomes" id="UP001054889">
    <property type="component" value="Unassembled WGS sequence"/>
</dbReference>
<dbReference type="PROSITE" id="PS51352">
    <property type="entry name" value="THIOREDOXIN_2"/>
    <property type="match status" value="1"/>
</dbReference>
<proteinExistence type="inferred from homology"/>
<dbReference type="CDD" id="cd02947">
    <property type="entry name" value="TRX_family"/>
    <property type="match status" value="1"/>
</dbReference>
<feature type="compositionally biased region" description="Basic and acidic residues" evidence="3">
    <location>
        <begin position="264"/>
        <end position="274"/>
    </location>
</feature>
<organism evidence="5 6">
    <name type="scientific">Eleusine coracana subsp. coracana</name>
    <dbReference type="NCBI Taxonomy" id="191504"/>
    <lineage>
        <taxon>Eukaryota</taxon>
        <taxon>Viridiplantae</taxon>
        <taxon>Streptophyta</taxon>
        <taxon>Embryophyta</taxon>
        <taxon>Tracheophyta</taxon>
        <taxon>Spermatophyta</taxon>
        <taxon>Magnoliopsida</taxon>
        <taxon>Liliopsida</taxon>
        <taxon>Poales</taxon>
        <taxon>Poaceae</taxon>
        <taxon>PACMAD clade</taxon>
        <taxon>Chloridoideae</taxon>
        <taxon>Cynodonteae</taxon>
        <taxon>Eleusininae</taxon>
        <taxon>Eleusine</taxon>
    </lineage>
</organism>
<name>A0AAV5DFG0_ELECO</name>
<feature type="domain" description="Thioredoxin" evidence="4">
    <location>
        <begin position="52"/>
        <end position="245"/>
    </location>
</feature>
<feature type="region of interest" description="Disordered" evidence="3">
    <location>
        <begin position="234"/>
        <end position="305"/>
    </location>
</feature>
<reference evidence="5" key="2">
    <citation type="submission" date="2021-12" db="EMBL/GenBank/DDBJ databases">
        <title>Resequencing data analysis of finger millet.</title>
        <authorList>
            <person name="Hatakeyama M."/>
            <person name="Aluri S."/>
            <person name="Balachadran M.T."/>
            <person name="Sivarajan S.R."/>
            <person name="Poveda L."/>
            <person name="Shimizu-Inatsugi R."/>
            <person name="Schlapbach R."/>
            <person name="Sreeman S.M."/>
            <person name="Shimizu K.K."/>
        </authorList>
    </citation>
    <scope>NUCLEOTIDE SEQUENCE</scope>
</reference>
<dbReference type="EMBL" id="BQKI01000015">
    <property type="protein sequence ID" value="GJN08966.1"/>
    <property type="molecule type" value="Genomic_DNA"/>
</dbReference>
<dbReference type="Pfam" id="PF00085">
    <property type="entry name" value="Thioredoxin"/>
    <property type="match status" value="1"/>
</dbReference>
<dbReference type="PANTHER" id="PTHR43601:SF35">
    <property type="entry name" value="THIOREDOXIN DOMAIN-CONTAINING PROTEIN"/>
    <property type="match status" value="1"/>
</dbReference>
<dbReference type="PANTHER" id="PTHR43601">
    <property type="entry name" value="THIOREDOXIN, MITOCHONDRIAL"/>
    <property type="match status" value="1"/>
</dbReference>
<feature type="compositionally biased region" description="Polar residues" evidence="3">
    <location>
        <begin position="277"/>
        <end position="292"/>
    </location>
</feature>
<feature type="compositionally biased region" description="Polar residues" evidence="3">
    <location>
        <begin position="248"/>
        <end position="262"/>
    </location>
</feature>
<evidence type="ECO:0000256" key="3">
    <source>
        <dbReference type="SAM" id="MobiDB-lite"/>
    </source>
</evidence>
<evidence type="ECO:0000313" key="6">
    <source>
        <dbReference type="Proteomes" id="UP001054889"/>
    </source>
</evidence>
<comment type="caution">
    <text evidence="5">The sequence shown here is derived from an EMBL/GenBank/DDBJ whole genome shotgun (WGS) entry which is preliminary data.</text>
</comment>
<accession>A0AAV5DFG0</accession>
<comment type="similarity">
    <text evidence="1">Belongs to the thioredoxin family.</text>
</comment>
<dbReference type="AlphaFoldDB" id="A0AAV5DFG0"/>
<keyword evidence="2" id="KW-0676">Redox-active center</keyword>
<dbReference type="InterPro" id="IPR036249">
    <property type="entry name" value="Thioredoxin-like_sf"/>
</dbReference>
<dbReference type="InterPro" id="IPR013766">
    <property type="entry name" value="Thioredoxin_domain"/>
</dbReference>
<evidence type="ECO:0000256" key="2">
    <source>
        <dbReference type="ARBA" id="ARBA00023284"/>
    </source>
</evidence>
<dbReference type="GO" id="GO:0009507">
    <property type="term" value="C:chloroplast"/>
    <property type="evidence" value="ECO:0007669"/>
    <property type="project" value="UniProtKB-ARBA"/>
</dbReference>